<dbReference type="Gene3D" id="2.10.70.40">
    <property type="entry name" value="peptidoglycan hydrolase"/>
    <property type="match status" value="1"/>
</dbReference>
<reference evidence="14" key="1">
    <citation type="submission" date="2010-04" db="EMBL/GenBank/DDBJ databases">
        <title>Complete genome sequence of Nitrosococcus halophilus Nc4, a salt-adapted, aerobic obligate ammonia-oxidizing sulfur purple bacterium.</title>
        <authorList>
            <consortium name="US DOE Joint Genome Institute"/>
            <person name="Campbell M.A."/>
            <person name="Malfatti S.A."/>
            <person name="Chain P.S.G."/>
            <person name="Heidelberg J.F."/>
            <person name="Ward B.B."/>
            <person name="Klotz M.G."/>
        </authorList>
    </citation>
    <scope>NUCLEOTIDE SEQUENCE [LARGE SCALE GENOMIC DNA]</scope>
    <source>
        <strain evidence="14">Nc4</strain>
    </source>
</reference>
<evidence type="ECO:0000256" key="11">
    <source>
        <dbReference type="ARBA" id="ARBA00030835"/>
    </source>
</evidence>
<dbReference type="GO" id="GO:0071973">
    <property type="term" value="P:bacterial-type flagellum-dependent cell motility"/>
    <property type="evidence" value="ECO:0007669"/>
    <property type="project" value="TreeGrafter"/>
</dbReference>
<dbReference type="Gene3D" id="1.10.530.10">
    <property type="match status" value="1"/>
</dbReference>
<dbReference type="GO" id="GO:0042597">
    <property type="term" value="C:periplasmic space"/>
    <property type="evidence" value="ECO:0007669"/>
    <property type="project" value="UniProtKB-SubCell"/>
</dbReference>
<dbReference type="KEGG" id="nhl:Nhal_2332"/>
<keyword evidence="8" id="KW-0378">Hydrolase</keyword>
<evidence type="ECO:0000256" key="9">
    <source>
        <dbReference type="ARBA" id="ARBA00023295"/>
    </source>
</evidence>
<dbReference type="PANTHER" id="PTHR33308">
    <property type="entry name" value="PEPTIDOGLYCAN HYDROLASE FLGJ"/>
    <property type="match status" value="1"/>
</dbReference>
<dbReference type="CAZy" id="GH73">
    <property type="family name" value="Glycoside Hydrolase Family 73"/>
</dbReference>
<evidence type="ECO:0000256" key="4">
    <source>
        <dbReference type="ARBA" id="ARBA00007974"/>
    </source>
</evidence>
<gene>
    <name evidence="13" type="ordered locus">Nhal_2332</name>
</gene>
<dbReference type="InterPro" id="IPR019301">
    <property type="entry name" value="Flagellar_prot_FlgJ_N"/>
</dbReference>
<keyword evidence="13" id="KW-0966">Cell projection</keyword>
<evidence type="ECO:0000256" key="1">
    <source>
        <dbReference type="ARBA" id="ARBA00002954"/>
    </source>
</evidence>
<dbReference type="Proteomes" id="UP000001844">
    <property type="component" value="Chromosome"/>
</dbReference>
<dbReference type="InterPro" id="IPR013377">
    <property type="entry name" value="FlgJ"/>
</dbReference>
<proteinExistence type="inferred from homology"/>
<dbReference type="STRING" id="472759.Nhal_2332"/>
<keyword evidence="6" id="KW-0574">Periplasm</keyword>
<dbReference type="GO" id="GO:0044780">
    <property type="term" value="P:bacterial-type flagellum assembly"/>
    <property type="evidence" value="ECO:0007669"/>
    <property type="project" value="InterPro"/>
</dbReference>
<comment type="subcellular location">
    <subcellularLocation>
        <location evidence="2">Periplasm</location>
    </subcellularLocation>
</comment>
<evidence type="ECO:0000256" key="5">
    <source>
        <dbReference type="ARBA" id="ARBA00013433"/>
    </source>
</evidence>
<comment type="similarity">
    <text evidence="3">In the N-terminal section; belongs to the FlgJ family.</text>
</comment>
<dbReference type="Pfam" id="PF01832">
    <property type="entry name" value="Glucosaminidase"/>
    <property type="match status" value="1"/>
</dbReference>
<accession>D5BV70</accession>
<feature type="domain" description="Mannosyl-glycoprotein endo-beta-N-acetylglucosamidase-like" evidence="12">
    <location>
        <begin position="132"/>
        <end position="295"/>
    </location>
</feature>
<dbReference type="EMBL" id="CP001798">
    <property type="protein sequence ID" value="ADE15420.1"/>
    <property type="molecule type" value="Genomic_DNA"/>
</dbReference>
<keyword evidence="13" id="KW-0282">Flagellum</keyword>
<comment type="similarity">
    <text evidence="4">In the C-terminal section; belongs to the glycosyl hydrolase 73 family.</text>
</comment>
<comment type="function">
    <text evidence="1">Flagellum-specific muramidase which hydrolyzes the peptidoglycan layer to assemble the rod structure in the periplasmic space.</text>
</comment>
<dbReference type="AlphaFoldDB" id="D5BV70"/>
<dbReference type="eggNOG" id="COG3951">
    <property type="taxonomic scope" value="Bacteria"/>
</dbReference>
<evidence type="ECO:0000259" key="12">
    <source>
        <dbReference type="SMART" id="SM00047"/>
    </source>
</evidence>
<evidence type="ECO:0000256" key="3">
    <source>
        <dbReference type="ARBA" id="ARBA00006880"/>
    </source>
</evidence>
<dbReference type="GO" id="GO:0004040">
    <property type="term" value="F:amidase activity"/>
    <property type="evidence" value="ECO:0007669"/>
    <property type="project" value="InterPro"/>
</dbReference>
<keyword evidence="9" id="KW-0326">Glycosidase</keyword>
<dbReference type="HOGENOM" id="CLU_013771_3_0_6"/>
<dbReference type="SMART" id="SM00047">
    <property type="entry name" value="LYZ2"/>
    <property type="match status" value="1"/>
</dbReference>
<dbReference type="OrthoDB" id="289937at2"/>
<dbReference type="PRINTS" id="PR01002">
    <property type="entry name" value="FLGFLGJ"/>
</dbReference>
<keyword evidence="10" id="KW-0961">Cell wall biogenesis/degradation</keyword>
<organism evidence="13 14">
    <name type="scientific">Nitrosococcus halophilus (strain Nc4)</name>
    <dbReference type="NCBI Taxonomy" id="472759"/>
    <lineage>
        <taxon>Bacteria</taxon>
        <taxon>Pseudomonadati</taxon>
        <taxon>Pseudomonadota</taxon>
        <taxon>Gammaproteobacteria</taxon>
        <taxon>Chromatiales</taxon>
        <taxon>Chromatiaceae</taxon>
        <taxon>Nitrosococcus</taxon>
    </lineage>
</organism>
<dbReference type="eggNOG" id="COG1705">
    <property type="taxonomic scope" value="Bacteria"/>
</dbReference>
<sequence>MAPSTTPLYTHFDSFTELRQTARQAPQDPETLRQVGAQFESFFIQIMLKNMREASQGEGLLDSQQVQFYQGLFDQQISLELARKGGLGLAEMIASQLGNKVPGKESLPSVQKTAISRAPIERIERVTVTEKPEPALATPAEFAQTLWPYAQEAARALQADPRVLLAQAALETGWGRQILRTETQESSYNLFNIKADGQWQGPVTQVGTLEYREGVAVREQARFRVYESFGESFEDYVTFLQQQPRYHHALSHTRNPESFIQALAEAGYATDPAYADKVLGVLRSEALGQALEEIINYLGPQGGSL</sequence>
<dbReference type="GO" id="GO:0071555">
    <property type="term" value="P:cell wall organization"/>
    <property type="evidence" value="ECO:0007669"/>
    <property type="project" value="UniProtKB-KW"/>
</dbReference>
<keyword evidence="7" id="KW-1005">Bacterial flagellum biogenesis</keyword>
<dbReference type="GO" id="GO:0016798">
    <property type="term" value="F:hydrolase activity, acting on glycosyl bonds"/>
    <property type="evidence" value="ECO:0007669"/>
    <property type="project" value="UniProtKB-KW"/>
</dbReference>
<name>D5BV70_NITHN</name>
<evidence type="ECO:0000256" key="6">
    <source>
        <dbReference type="ARBA" id="ARBA00022764"/>
    </source>
</evidence>
<protein>
    <recommendedName>
        <fullName evidence="5">Peptidoglycan hydrolase FlgJ</fullName>
    </recommendedName>
    <alternativeName>
        <fullName evidence="11">Muramidase FlgJ</fullName>
    </alternativeName>
</protein>
<dbReference type="PANTHER" id="PTHR33308:SF9">
    <property type="entry name" value="PEPTIDOGLYCAN HYDROLASE FLGJ"/>
    <property type="match status" value="1"/>
</dbReference>
<evidence type="ECO:0000256" key="7">
    <source>
        <dbReference type="ARBA" id="ARBA00022795"/>
    </source>
</evidence>
<dbReference type="FunFam" id="2.10.70.40:FF:000001">
    <property type="entry name" value="Flagellar assembly peptidoglycan hydrolase FlgJ"/>
    <property type="match status" value="1"/>
</dbReference>
<evidence type="ECO:0000313" key="13">
    <source>
        <dbReference type="EMBL" id="ADE15420.1"/>
    </source>
</evidence>
<dbReference type="InterPro" id="IPR002901">
    <property type="entry name" value="MGlyc_endo_b_GlcNAc-like_dom"/>
</dbReference>
<evidence type="ECO:0000313" key="14">
    <source>
        <dbReference type="Proteomes" id="UP000001844"/>
    </source>
</evidence>
<dbReference type="Pfam" id="PF10135">
    <property type="entry name" value="Rod-binding"/>
    <property type="match status" value="1"/>
</dbReference>
<evidence type="ECO:0000256" key="8">
    <source>
        <dbReference type="ARBA" id="ARBA00022801"/>
    </source>
</evidence>
<dbReference type="NCBIfam" id="TIGR02541">
    <property type="entry name" value="flagell_FlgJ"/>
    <property type="match status" value="1"/>
</dbReference>
<keyword evidence="13" id="KW-0969">Cilium</keyword>
<evidence type="ECO:0000256" key="10">
    <source>
        <dbReference type="ARBA" id="ARBA00023316"/>
    </source>
</evidence>
<dbReference type="InterPro" id="IPR051056">
    <property type="entry name" value="Glycosyl_Hydrolase_73"/>
</dbReference>
<keyword evidence="14" id="KW-1185">Reference proteome</keyword>
<evidence type="ECO:0000256" key="2">
    <source>
        <dbReference type="ARBA" id="ARBA00004418"/>
    </source>
</evidence>
<dbReference type="RefSeq" id="WP_013033282.1">
    <property type="nucleotide sequence ID" value="NC_013960.1"/>
</dbReference>